<feature type="transmembrane region" description="Helical" evidence="5">
    <location>
        <begin position="32"/>
        <end position="52"/>
    </location>
</feature>
<keyword evidence="5" id="KW-1133">Transmembrane helix</keyword>
<reference evidence="7" key="1">
    <citation type="journal article" date="2020" name="Ecol. Evol.">
        <title>Genome structure and content of the rice root-knot nematode (Meloidogyne graminicola).</title>
        <authorList>
            <person name="Phan N.T."/>
            <person name="Danchin E.G.J."/>
            <person name="Klopp C."/>
            <person name="Perfus-Barbeoch L."/>
            <person name="Kozlowski D.K."/>
            <person name="Koutsovoulos G.D."/>
            <person name="Lopez-Roques C."/>
            <person name="Bouchez O."/>
            <person name="Zahm M."/>
            <person name="Besnard G."/>
            <person name="Bellafiore S."/>
        </authorList>
    </citation>
    <scope>NUCLEOTIDE SEQUENCE</scope>
    <source>
        <strain evidence="7">VN-18</strain>
    </source>
</reference>
<evidence type="ECO:0000256" key="3">
    <source>
        <dbReference type="ARBA" id="ARBA00022917"/>
    </source>
</evidence>
<dbReference type="InterPro" id="IPR019010">
    <property type="entry name" value="eIF3e_N"/>
</dbReference>
<dbReference type="InterPro" id="IPR036398">
    <property type="entry name" value="CA_dom_sf"/>
</dbReference>
<dbReference type="Gene3D" id="3.10.200.10">
    <property type="entry name" value="Alpha carbonic anhydrase"/>
    <property type="match status" value="1"/>
</dbReference>
<gene>
    <name evidence="7" type="ORF">Mgra_00006763</name>
</gene>
<dbReference type="PROSITE" id="PS51144">
    <property type="entry name" value="ALPHA_CA_2"/>
    <property type="match status" value="1"/>
</dbReference>
<evidence type="ECO:0000256" key="2">
    <source>
        <dbReference type="ARBA" id="ARBA00022540"/>
    </source>
</evidence>
<organism evidence="7 8">
    <name type="scientific">Meloidogyne graminicola</name>
    <dbReference type="NCBI Taxonomy" id="189291"/>
    <lineage>
        <taxon>Eukaryota</taxon>
        <taxon>Metazoa</taxon>
        <taxon>Ecdysozoa</taxon>
        <taxon>Nematoda</taxon>
        <taxon>Chromadorea</taxon>
        <taxon>Rhabditida</taxon>
        <taxon>Tylenchina</taxon>
        <taxon>Tylenchomorpha</taxon>
        <taxon>Tylenchoidea</taxon>
        <taxon>Meloidogynidae</taxon>
        <taxon>Meloidogyninae</taxon>
        <taxon>Meloidogyne</taxon>
    </lineage>
</organism>
<dbReference type="InterPro" id="IPR000717">
    <property type="entry name" value="PCI_dom"/>
</dbReference>
<dbReference type="AlphaFoldDB" id="A0A8S9ZKJ0"/>
<proteinExistence type="predicted"/>
<evidence type="ECO:0000256" key="4">
    <source>
        <dbReference type="ARBA" id="ARBA00047068"/>
    </source>
</evidence>
<feature type="domain" description="Alpha-carbonic anhydrase" evidence="6">
    <location>
        <begin position="91"/>
        <end position="350"/>
    </location>
</feature>
<dbReference type="PANTHER" id="PTHR10317">
    <property type="entry name" value="EUKARYOTIC TRANSLATION INITIATION FACTOR 3 SUBUNIT E"/>
    <property type="match status" value="1"/>
</dbReference>
<keyword evidence="3" id="KW-0648">Protein biosynthesis</keyword>
<dbReference type="InterPro" id="IPR001148">
    <property type="entry name" value="CA_dom"/>
</dbReference>
<comment type="caution">
    <text evidence="7">The sequence shown here is derived from an EMBL/GenBank/DDBJ whole genome shotgun (WGS) entry which is preliminary data.</text>
</comment>
<dbReference type="GO" id="GO:0005852">
    <property type="term" value="C:eukaryotic translation initiation factor 3 complex"/>
    <property type="evidence" value="ECO:0007669"/>
    <property type="project" value="InterPro"/>
</dbReference>
<evidence type="ECO:0000256" key="1">
    <source>
        <dbReference type="ARBA" id="ARBA00022490"/>
    </source>
</evidence>
<dbReference type="GO" id="GO:0003743">
    <property type="term" value="F:translation initiation factor activity"/>
    <property type="evidence" value="ECO:0007669"/>
    <property type="project" value="UniProtKB-KW"/>
</dbReference>
<dbReference type="InterPro" id="IPR016650">
    <property type="entry name" value="eIF3e"/>
</dbReference>
<dbReference type="Pfam" id="PF00194">
    <property type="entry name" value="Carb_anhydrase"/>
    <property type="match status" value="1"/>
</dbReference>
<name>A0A8S9ZKJ0_9BILA</name>
<dbReference type="OrthoDB" id="417252at2759"/>
<dbReference type="Pfam" id="PF09440">
    <property type="entry name" value="eIF3_N"/>
    <property type="match status" value="1"/>
</dbReference>
<protein>
    <submittedName>
        <fullName evidence="7">Eukaryotic translation initiation factor 3 subunit E</fullName>
    </submittedName>
</protein>
<dbReference type="EMBL" id="JABEBT010000069">
    <property type="protein sequence ID" value="KAF7633793.1"/>
    <property type="molecule type" value="Genomic_DNA"/>
</dbReference>
<dbReference type="SUPFAM" id="SSF51069">
    <property type="entry name" value="Carbonic anhydrase"/>
    <property type="match status" value="1"/>
</dbReference>
<comment type="subunit">
    <text evidence="4">Component of the eukaryotic translation initiation factor 3 (eIF-3) complex. The eIF-3 complex interacts with pix. Interacts with mxt.</text>
</comment>
<accession>A0A8S9ZKJ0</accession>
<keyword evidence="8" id="KW-1185">Reference proteome</keyword>
<dbReference type="Proteomes" id="UP000605970">
    <property type="component" value="Unassembled WGS sequence"/>
</dbReference>
<dbReference type="SMART" id="SM01057">
    <property type="entry name" value="Carb_anhydrase"/>
    <property type="match status" value="1"/>
</dbReference>
<evidence type="ECO:0000259" key="6">
    <source>
        <dbReference type="PROSITE" id="PS51144"/>
    </source>
</evidence>
<sequence length="535" mass="61219">MDESIVNSIMTGVKSSVKSIIAEKISDLQLQYYAGFLAVGSFCLFVICWVVTSESKRLDERIDQRIDNKMGEIRTEIRTGLTQMSTEMSLFRSEIRGCLSNVKISDHAQPCYNLSPIDISTSVTAFDVSLSLTTFTFGYIKSDFILINSQRLYIVPNYFSCPFLSSPLFANQKFRLDEISLTWGSGSVDGSLHKVNGNGYAGELDFMHRNVSFSSMDEALKHPDRTGALFIAVFLREVNEDNPNLSSLINFLSQVKYSGMSCSIKGSDVLKLVPEKTCDFWMYEGSEINEPFGRTIYDVESFKKVHLSVFRKTNMVDDIIKGYKDDEVLVKEFESKKKQIMEERERLRTLCDPILTVLDRDDVKEMMESMTRDREGNTKLLESIEQKSGVLCPHLLRYVAVAVVTSKNKQKISMKDLIKVIDVERYNYQDPVTEFLSCLYIDFDFDAAQTKLRECESAEAERWIVNLIRNYRIDGAKIDSQSGQVVMSARPISIHEQVMENTKRMTIRSQQIALQLEKSKIDKKGHWKRGEREIL</sequence>
<keyword evidence="5" id="KW-0472">Membrane</keyword>
<keyword evidence="5" id="KW-0812">Transmembrane</keyword>
<keyword evidence="2 7" id="KW-0396">Initiation factor</keyword>
<evidence type="ECO:0000313" key="8">
    <source>
        <dbReference type="Proteomes" id="UP000605970"/>
    </source>
</evidence>
<evidence type="ECO:0000313" key="7">
    <source>
        <dbReference type="EMBL" id="KAF7633793.1"/>
    </source>
</evidence>
<dbReference type="Pfam" id="PF01399">
    <property type="entry name" value="PCI"/>
    <property type="match status" value="1"/>
</dbReference>
<keyword evidence="1" id="KW-0963">Cytoplasm</keyword>
<evidence type="ECO:0000256" key="5">
    <source>
        <dbReference type="SAM" id="Phobius"/>
    </source>
</evidence>